<dbReference type="Proteomes" id="UP000654075">
    <property type="component" value="Unassembled WGS sequence"/>
</dbReference>
<name>A0A813GI86_POLGL</name>
<sequence length="233" mass="24761">VHLLGTVTLSKLQPDAQTGIGVISACAEAHQWQAGLWLLESFRRRNVPPDINMYNAAAGACDAAGQAEAALRLVEDLRRQELSPDLLTYSAVVNACATRGPSSWVSAVDASFELAAKAGDELGRVSRGDGSFDDFARGSLGPAVVALELLGDLGRGPDAWLKAAASRTVFGAALPRLRLLASPQLRGLQGEALRDPVLERQFSLGEPLTDKATSIILALSKHCHSWKQKAARE</sequence>
<dbReference type="PANTHER" id="PTHR47447">
    <property type="entry name" value="OS03G0856100 PROTEIN"/>
    <property type="match status" value="1"/>
</dbReference>
<evidence type="ECO:0000313" key="4">
    <source>
        <dbReference type="Proteomes" id="UP000654075"/>
    </source>
</evidence>
<comment type="caution">
    <text evidence="3">The sequence shown here is derived from an EMBL/GenBank/DDBJ whole genome shotgun (WGS) entry which is preliminary data.</text>
</comment>
<reference evidence="3" key="1">
    <citation type="submission" date="2021-02" db="EMBL/GenBank/DDBJ databases">
        <authorList>
            <person name="Dougan E. K."/>
            <person name="Rhodes N."/>
            <person name="Thang M."/>
            <person name="Chan C."/>
        </authorList>
    </citation>
    <scope>NUCLEOTIDE SEQUENCE</scope>
</reference>
<gene>
    <name evidence="3" type="ORF">PGLA1383_LOCUS43052</name>
</gene>
<evidence type="ECO:0000256" key="2">
    <source>
        <dbReference type="PROSITE-ProRule" id="PRU00708"/>
    </source>
</evidence>
<keyword evidence="1" id="KW-0677">Repeat</keyword>
<feature type="non-terminal residue" evidence="3">
    <location>
        <position position="233"/>
    </location>
</feature>
<feature type="non-terminal residue" evidence="3">
    <location>
        <position position="1"/>
    </location>
</feature>
<dbReference type="EMBL" id="CAJNNV010028894">
    <property type="protein sequence ID" value="CAE8626083.1"/>
    <property type="molecule type" value="Genomic_DNA"/>
</dbReference>
<evidence type="ECO:0000313" key="3">
    <source>
        <dbReference type="EMBL" id="CAE8626083.1"/>
    </source>
</evidence>
<dbReference type="PROSITE" id="PS51375">
    <property type="entry name" value="PPR"/>
    <property type="match status" value="1"/>
</dbReference>
<dbReference type="InterPro" id="IPR002885">
    <property type="entry name" value="PPR_rpt"/>
</dbReference>
<dbReference type="AlphaFoldDB" id="A0A813GI86"/>
<accession>A0A813GI86</accession>
<proteinExistence type="predicted"/>
<dbReference type="Gene3D" id="1.25.40.10">
    <property type="entry name" value="Tetratricopeptide repeat domain"/>
    <property type="match status" value="1"/>
</dbReference>
<feature type="repeat" description="PPR" evidence="2">
    <location>
        <begin position="50"/>
        <end position="84"/>
    </location>
</feature>
<dbReference type="InterPro" id="IPR011990">
    <property type="entry name" value="TPR-like_helical_dom_sf"/>
</dbReference>
<evidence type="ECO:0000256" key="1">
    <source>
        <dbReference type="ARBA" id="ARBA00022737"/>
    </source>
</evidence>
<dbReference type="OrthoDB" id="185373at2759"/>
<organism evidence="3 4">
    <name type="scientific">Polarella glacialis</name>
    <name type="common">Dinoflagellate</name>
    <dbReference type="NCBI Taxonomy" id="89957"/>
    <lineage>
        <taxon>Eukaryota</taxon>
        <taxon>Sar</taxon>
        <taxon>Alveolata</taxon>
        <taxon>Dinophyceae</taxon>
        <taxon>Suessiales</taxon>
        <taxon>Suessiaceae</taxon>
        <taxon>Polarella</taxon>
    </lineage>
</organism>
<keyword evidence="4" id="KW-1185">Reference proteome</keyword>
<protein>
    <recommendedName>
        <fullName evidence="5">Pentatricopeptide repeat-containing protein</fullName>
    </recommendedName>
</protein>
<dbReference type="PANTHER" id="PTHR47447:SF17">
    <property type="entry name" value="OS12G0638900 PROTEIN"/>
    <property type="match status" value="1"/>
</dbReference>
<evidence type="ECO:0008006" key="5">
    <source>
        <dbReference type="Google" id="ProtNLM"/>
    </source>
</evidence>
<dbReference type="Pfam" id="PF13812">
    <property type="entry name" value="PPR_3"/>
    <property type="match status" value="1"/>
</dbReference>